<accession>A0AAN8WRI5</accession>
<reference evidence="7 8" key="1">
    <citation type="submission" date="2023-11" db="EMBL/GenBank/DDBJ databases">
        <title>Halocaridina rubra genome assembly.</title>
        <authorList>
            <person name="Smith C."/>
        </authorList>
    </citation>
    <scope>NUCLEOTIDE SEQUENCE [LARGE SCALE GENOMIC DNA]</scope>
    <source>
        <strain evidence="7">EP-1</strain>
        <tissue evidence="7">Whole</tissue>
    </source>
</reference>
<dbReference type="AlphaFoldDB" id="A0AAN8WRI5"/>
<dbReference type="Pfam" id="PF05485">
    <property type="entry name" value="THAP"/>
    <property type="match status" value="1"/>
</dbReference>
<keyword evidence="1" id="KW-0479">Metal-binding</keyword>
<evidence type="ECO:0000259" key="6">
    <source>
        <dbReference type="PROSITE" id="PS50950"/>
    </source>
</evidence>
<keyword evidence="8" id="KW-1185">Reference proteome</keyword>
<dbReference type="Proteomes" id="UP001381693">
    <property type="component" value="Unassembled WGS sequence"/>
</dbReference>
<evidence type="ECO:0000256" key="1">
    <source>
        <dbReference type="ARBA" id="ARBA00022723"/>
    </source>
</evidence>
<dbReference type="PANTHER" id="PTHR46927:SF3">
    <property type="entry name" value="THAP-TYPE DOMAIN-CONTAINING PROTEIN"/>
    <property type="match status" value="1"/>
</dbReference>
<dbReference type="Gene3D" id="6.20.210.20">
    <property type="entry name" value="THAP domain"/>
    <property type="match status" value="1"/>
</dbReference>
<proteinExistence type="predicted"/>
<gene>
    <name evidence="7" type="ORF">SK128_003400</name>
</gene>
<keyword evidence="3" id="KW-0862">Zinc</keyword>
<dbReference type="SMART" id="SM00980">
    <property type="entry name" value="THAP"/>
    <property type="match status" value="1"/>
</dbReference>
<dbReference type="InterPro" id="IPR006612">
    <property type="entry name" value="THAP_Znf"/>
</dbReference>
<dbReference type="InterPro" id="IPR052224">
    <property type="entry name" value="THAP_domain_protein"/>
</dbReference>
<dbReference type="PANTHER" id="PTHR46927">
    <property type="entry name" value="AGAP005574-PA"/>
    <property type="match status" value="1"/>
</dbReference>
<sequence length="102" mass="11703">MYRFPTDPELRKIWEEKVNRGPEWKASSASICEAHFAPEDFEPGLVCGKVKLKLDAIPSIFPDPNIIKLKKVRKKKSILCTTNYPKRSGWSFVPSPEHNMSD</sequence>
<evidence type="ECO:0000313" key="8">
    <source>
        <dbReference type="Proteomes" id="UP001381693"/>
    </source>
</evidence>
<evidence type="ECO:0000256" key="3">
    <source>
        <dbReference type="ARBA" id="ARBA00022833"/>
    </source>
</evidence>
<dbReference type="PROSITE" id="PS50950">
    <property type="entry name" value="ZF_THAP"/>
    <property type="match status" value="1"/>
</dbReference>
<protein>
    <recommendedName>
        <fullName evidence="6">THAP-type domain-containing protein</fullName>
    </recommendedName>
</protein>
<dbReference type="GO" id="GO:0003677">
    <property type="term" value="F:DNA binding"/>
    <property type="evidence" value="ECO:0007669"/>
    <property type="project" value="UniProtKB-UniRule"/>
</dbReference>
<name>A0AAN8WRI5_HALRR</name>
<dbReference type="SUPFAM" id="SSF57716">
    <property type="entry name" value="Glucocorticoid receptor-like (DNA-binding domain)"/>
    <property type="match status" value="1"/>
</dbReference>
<organism evidence="7 8">
    <name type="scientific">Halocaridina rubra</name>
    <name type="common">Hawaiian red shrimp</name>
    <dbReference type="NCBI Taxonomy" id="373956"/>
    <lineage>
        <taxon>Eukaryota</taxon>
        <taxon>Metazoa</taxon>
        <taxon>Ecdysozoa</taxon>
        <taxon>Arthropoda</taxon>
        <taxon>Crustacea</taxon>
        <taxon>Multicrustacea</taxon>
        <taxon>Malacostraca</taxon>
        <taxon>Eumalacostraca</taxon>
        <taxon>Eucarida</taxon>
        <taxon>Decapoda</taxon>
        <taxon>Pleocyemata</taxon>
        <taxon>Caridea</taxon>
        <taxon>Atyoidea</taxon>
        <taxon>Atyidae</taxon>
        <taxon>Halocaridina</taxon>
    </lineage>
</organism>
<dbReference type="GO" id="GO:0008270">
    <property type="term" value="F:zinc ion binding"/>
    <property type="evidence" value="ECO:0007669"/>
    <property type="project" value="UniProtKB-KW"/>
</dbReference>
<evidence type="ECO:0000256" key="5">
    <source>
        <dbReference type="PROSITE-ProRule" id="PRU00309"/>
    </source>
</evidence>
<keyword evidence="4 5" id="KW-0238">DNA-binding</keyword>
<evidence type="ECO:0000256" key="2">
    <source>
        <dbReference type="ARBA" id="ARBA00022771"/>
    </source>
</evidence>
<dbReference type="InterPro" id="IPR038441">
    <property type="entry name" value="THAP_Znf_sf"/>
</dbReference>
<evidence type="ECO:0000256" key="4">
    <source>
        <dbReference type="ARBA" id="ARBA00023125"/>
    </source>
</evidence>
<comment type="caution">
    <text evidence="7">The sequence shown here is derived from an EMBL/GenBank/DDBJ whole genome shotgun (WGS) entry which is preliminary data.</text>
</comment>
<dbReference type="SMART" id="SM00692">
    <property type="entry name" value="DM3"/>
    <property type="match status" value="1"/>
</dbReference>
<feature type="domain" description="THAP-type" evidence="6">
    <location>
        <begin position="1"/>
        <end position="61"/>
    </location>
</feature>
<dbReference type="EMBL" id="JAXCGZ010015165">
    <property type="protein sequence ID" value="KAK7071026.1"/>
    <property type="molecule type" value="Genomic_DNA"/>
</dbReference>
<keyword evidence="2 5" id="KW-0863">Zinc-finger</keyword>
<evidence type="ECO:0000313" key="7">
    <source>
        <dbReference type="EMBL" id="KAK7071026.1"/>
    </source>
</evidence>